<keyword evidence="1" id="KW-1133">Transmembrane helix</keyword>
<reference evidence="2" key="1">
    <citation type="journal article" date="2016" name="Front. Microbiol.">
        <title>Genome Sequence of the Piezophilic, Mesophilic Sulfate-Reducing Bacterium Desulfovibrio indicus J2T.</title>
        <authorList>
            <person name="Cao J."/>
            <person name="Maignien L."/>
            <person name="Shao Z."/>
            <person name="Alain K."/>
            <person name="Jebbar M."/>
        </authorList>
    </citation>
    <scope>NUCLEOTIDE SEQUENCE</scope>
    <source>
        <strain evidence="2">DSM 16372</strain>
    </source>
</reference>
<dbReference type="RefSeq" id="WP_156453431.1">
    <property type="nucleotide sequence ID" value="NZ_BPQO01000006.1"/>
</dbReference>
<keyword evidence="1" id="KW-0812">Transmembrane</keyword>
<comment type="caution">
    <text evidence="2">The sequence shown here is derived from an EMBL/GenBank/DDBJ whole genome shotgun (WGS) entry which is preliminary data.</text>
</comment>
<sequence>MLGPTPGAHPLVQALASALLVIGPAALSWQLIEKPALNLKARRLLAPDTARLPG</sequence>
<keyword evidence="3" id="KW-1185">Reference proteome</keyword>
<feature type="transmembrane region" description="Helical" evidence="1">
    <location>
        <begin position="12"/>
        <end position="32"/>
    </location>
</feature>
<organism evidence="2 3">
    <name type="scientific">Methylobacterium hispanicum</name>
    <dbReference type="NCBI Taxonomy" id="270350"/>
    <lineage>
        <taxon>Bacteria</taxon>
        <taxon>Pseudomonadati</taxon>
        <taxon>Pseudomonadota</taxon>
        <taxon>Alphaproteobacteria</taxon>
        <taxon>Hyphomicrobiales</taxon>
        <taxon>Methylobacteriaceae</taxon>
        <taxon>Methylobacterium</taxon>
    </lineage>
</organism>
<evidence type="ECO:0000256" key="1">
    <source>
        <dbReference type="SAM" id="Phobius"/>
    </source>
</evidence>
<dbReference type="Proteomes" id="UP001055247">
    <property type="component" value="Unassembled WGS sequence"/>
</dbReference>
<proteinExistence type="predicted"/>
<gene>
    <name evidence="2" type="ORF">BHAOGJBA_1787</name>
</gene>
<name>A0AAV4ZJC2_9HYPH</name>
<reference evidence="2" key="2">
    <citation type="submission" date="2021-08" db="EMBL/GenBank/DDBJ databases">
        <authorList>
            <person name="Tani A."/>
            <person name="Ola A."/>
            <person name="Ogura Y."/>
            <person name="Katsura K."/>
            <person name="Hayashi T."/>
        </authorList>
    </citation>
    <scope>NUCLEOTIDE SEQUENCE</scope>
    <source>
        <strain evidence="2">DSM 16372</strain>
    </source>
</reference>
<accession>A0AAV4ZJC2</accession>
<evidence type="ECO:0000313" key="2">
    <source>
        <dbReference type="EMBL" id="GJD88273.1"/>
    </source>
</evidence>
<protein>
    <submittedName>
        <fullName evidence="2">Uncharacterized protein</fullName>
    </submittedName>
</protein>
<evidence type="ECO:0000313" key="3">
    <source>
        <dbReference type="Proteomes" id="UP001055247"/>
    </source>
</evidence>
<dbReference type="EMBL" id="BPQO01000006">
    <property type="protein sequence ID" value="GJD88273.1"/>
    <property type="molecule type" value="Genomic_DNA"/>
</dbReference>
<dbReference type="AlphaFoldDB" id="A0AAV4ZJC2"/>
<keyword evidence="1" id="KW-0472">Membrane</keyword>